<name>A0A7X5ZIK7_9GAMM</name>
<proteinExistence type="predicted"/>
<dbReference type="Pfam" id="PF00733">
    <property type="entry name" value="Asn_synthase"/>
    <property type="match status" value="1"/>
</dbReference>
<evidence type="ECO:0000256" key="3">
    <source>
        <dbReference type="ARBA" id="ARBA00048741"/>
    </source>
</evidence>
<evidence type="ECO:0000313" key="7">
    <source>
        <dbReference type="Proteomes" id="UP000490980"/>
    </source>
</evidence>
<dbReference type="AlphaFoldDB" id="A0A7X5ZIK7"/>
<evidence type="ECO:0000256" key="2">
    <source>
        <dbReference type="ARBA" id="ARBA00012737"/>
    </source>
</evidence>
<dbReference type="InterPro" id="IPR001962">
    <property type="entry name" value="Asn_synthase"/>
</dbReference>
<feature type="domain" description="Glutamine amidotransferase type-2" evidence="5">
    <location>
        <begin position="67"/>
        <end position="165"/>
    </location>
</feature>
<keyword evidence="7" id="KW-1185">Reference proteome</keyword>
<dbReference type="InterPro" id="IPR014729">
    <property type="entry name" value="Rossmann-like_a/b/a_fold"/>
</dbReference>
<comment type="catalytic activity">
    <reaction evidence="3">
        <text>L-aspartate + L-glutamine + ATP + H2O = L-asparagine + L-glutamate + AMP + diphosphate + H(+)</text>
        <dbReference type="Rhea" id="RHEA:12228"/>
        <dbReference type="ChEBI" id="CHEBI:15377"/>
        <dbReference type="ChEBI" id="CHEBI:15378"/>
        <dbReference type="ChEBI" id="CHEBI:29985"/>
        <dbReference type="ChEBI" id="CHEBI:29991"/>
        <dbReference type="ChEBI" id="CHEBI:30616"/>
        <dbReference type="ChEBI" id="CHEBI:33019"/>
        <dbReference type="ChEBI" id="CHEBI:58048"/>
        <dbReference type="ChEBI" id="CHEBI:58359"/>
        <dbReference type="ChEBI" id="CHEBI:456215"/>
        <dbReference type="EC" id="6.3.5.4"/>
    </reaction>
</comment>
<gene>
    <name evidence="6" type="ORF">HBF25_10575</name>
</gene>
<dbReference type="SUPFAM" id="SSF52402">
    <property type="entry name" value="Adenine nucleotide alpha hydrolases-like"/>
    <property type="match status" value="1"/>
</dbReference>
<dbReference type="GO" id="GO:0004066">
    <property type="term" value="F:asparagine synthase (glutamine-hydrolyzing) activity"/>
    <property type="evidence" value="ECO:0007669"/>
    <property type="project" value="UniProtKB-EC"/>
</dbReference>
<dbReference type="EC" id="6.3.5.4" evidence="2"/>
<dbReference type="SUPFAM" id="SSF56235">
    <property type="entry name" value="N-terminal nucleophile aminohydrolases (Ntn hydrolases)"/>
    <property type="match status" value="1"/>
</dbReference>
<dbReference type="PANTHER" id="PTHR43284:SF1">
    <property type="entry name" value="ASPARAGINE SYNTHETASE"/>
    <property type="match status" value="1"/>
</dbReference>
<dbReference type="GO" id="GO:0006529">
    <property type="term" value="P:asparagine biosynthetic process"/>
    <property type="evidence" value="ECO:0007669"/>
    <property type="project" value="InterPro"/>
</dbReference>
<feature type="domain" description="Asparagine synthetase" evidence="4">
    <location>
        <begin position="252"/>
        <end position="621"/>
    </location>
</feature>
<dbReference type="Gene3D" id="3.60.20.10">
    <property type="entry name" value="Glutamine Phosphoribosylpyrophosphate, subunit 1, domain 1"/>
    <property type="match status" value="1"/>
</dbReference>
<evidence type="ECO:0000259" key="4">
    <source>
        <dbReference type="Pfam" id="PF00733"/>
    </source>
</evidence>
<comment type="pathway">
    <text evidence="1">Amino-acid biosynthesis; L-asparagine biosynthesis; L-asparagine from L-aspartate (L-Gln route): step 1/1.</text>
</comment>
<dbReference type="InterPro" id="IPR017932">
    <property type="entry name" value="GATase_2_dom"/>
</dbReference>
<dbReference type="Pfam" id="PF13537">
    <property type="entry name" value="GATase_7"/>
    <property type="match status" value="1"/>
</dbReference>
<dbReference type="InterPro" id="IPR051786">
    <property type="entry name" value="ASN_synthetase/amidase"/>
</dbReference>
<dbReference type="PANTHER" id="PTHR43284">
    <property type="entry name" value="ASPARAGINE SYNTHETASE (GLUTAMINE-HYDROLYZING)"/>
    <property type="match status" value="1"/>
</dbReference>
<comment type="caution">
    <text evidence="6">The sequence shown here is derived from an EMBL/GenBank/DDBJ whole genome shotgun (WGS) entry which is preliminary data.</text>
</comment>
<evidence type="ECO:0000259" key="5">
    <source>
        <dbReference type="Pfam" id="PF13537"/>
    </source>
</evidence>
<dbReference type="Proteomes" id="UP000490980">
    <property type="component" value="Unassembled WGS sequence"/>
</dbReference>
<reference evidence="6 7" key="1">
    <citation type="submission" date="2020-03" db="EMBL/GenBank/DDBJ databases">
        <authorList>
            <person name="Lai Q."/>
        </authorList>
    </citation>
    <scope>NUCLEOTIDE SEQUENCE [LARGE SCALE GENOMIC DNA]</scope>
    <source>
        <strain evidence="6 7">CCUG 25036</strain>
    </source>
</reference>
<accession>A0A7X5ZIK7</accession>
<dbReference type="InterPro" id="IPR029055">
    <property type="entry name" value="Ntn_hydrolases_N"/>
</dbReference>
<dbReference type="CDD" id="cd01991">
    <property type="entry name" value="Asn_synthase_B_C"/>
    <property type="match status" value="1"/>
</dbReference>
<dbReference type="RefSeq" id="WP_166948170.1">
    <property type="nucleotide sequence ID" value="NZ_JAARLZ010000005.1"/>
</dbReference>
<dbReference type="GO" id="GO:0005829">
    <property type="term" value="C:cytosol"/>
    <property type="evidence" value="ECO:0007669"/>
    <property type="project" value="TreeGrafter"/>
</dbReference>
<dbReference type="EMBL" id="JAARLZ010000005">
    <property type="protein sequence ID" value="NII06831.1"/>
    <property type="molecule type" value="Genomic_DNA"/>
</dbReference>
<sequence length="642" mass="71284">MSGLAGVWRAYRPMSEESLMSLSGHMLSAMPHRGHVRHVQAHAPLGVAIAACRPAHGPVSATTARSNDGRYIVVVAGDLTLSRDESPVMWAMQDLDSPADRLIRRIRSQGVGSAIAQIRGSACVAVIDSVEATLTLSRDKMGEKSLYIASTADGLLFATEVNAIEQLASPLAIDRSAVATLLRHGYIPSPHSIYKDVSRLPAGCFVQFQLDGAPPAHVTGLPFRRYWDVRKEVLGEIAERRSDGLRTAETDLRDVLAMSIEARHGRQSCALLTGDVESSVIAAMLQAQQEEPLQTFAVGFEGQTQNLERADRIASYLGCHFDPVVLGHNDVLSQVERVISTASEPPCLPSAVILGMAAGAAGHAHKQIVLGEGANELFFGHDAYRRATRQARFVGSLPMRFRQRLGSFKLARKAHAWSGHARDPFVKLTATSVEDHYHDATTLWQHPGLAVPGTEAYPTVFSRPDEWLDTEATADRLQYVDQRMRLGEGLLPSAEAACMAHGVTPCFPFMDESVWRFSWRLPVAYRYGYREHKLVLKRLAERYLPEKLLATHKPIAEAPVAAWLRGPLREWAGDLLNRRYLQQQGIFDPEEILPIWEAFLEGRQQWHGHLWPVLMFQAWQQSRRSCENRSSGLRGWAEQEPM</sequence>
<evidence type="ECO:0000256" key="1">
    <source>
        <dbReference type="ARBA" id="ARBA00005187"/>
    </source>
</evidence>
<protein>
    <recommendedName>
        <fullName evidence="2">asparagine synthase (glutamine-hydrolyzing)</fullName>
        <ecNumber evidence="2">6.3.5.4</ecNumber>
    </recommendedName>
</protein>
<organism evidence="6 7">
    <name type="scientific">Luteibacter anthropi</name>
    <dbReference type="NCBI Taxonomy" id="564369"/>
    <lineage>
        <taxon>Bacteria</taxon>
        <taxon>Pseudomonadati</taxon>
        <taxon>Pseudomonadota</taxon>
        <taxon>Gammaproteobacteria</taxon>
        <taxon>Lysobacterales</taxon>
        <taxon>Rhodanobacteraceae</taxon>
        <taxon>Luteibacter</taxon>
    </lineage>
</organism>
<dbReference type="Gene3D" id="3.40.50.620">
    <property type="entry name" value="HUPs"/>
    <property type="match status" value="2"/>
</dbReference>
<evidence type="ECO:0000313" key="6">
    <source>
        <dbReference type="EMBL" id="NII06831.1"/>
    </source>
</evidence>